<evidence type="ECO:0000313" key="12">
    <source>
        <dbReference type="Proteomes" id="UP000014216"/>
    </source>
</evidence>
<dbReference type="InterPro" id="IPR011055">
    <property type="entry name" value="Dup_hybrid_motif"/>
</dbReference>
<evidence type="ECO:0000256" key="7">
    <source>
        <dbReference type="ARBA" id="ARBA00023049"/>
    </source>
</evidence>
<name>S0G4U5_9BACT</name>
<dbReference type="AlphaFoldDB" id="S0G4U5"/>
<dbReference type="EC" id="3.4.24.-" evidence="11"/>
<keyword evidence="7 11" id="KW-0482">Metalloprotease</keyword>
<keyword evidence="5 11" id="KW-0378">Hydrolase</keyword>
<keyword evidence="3 11" id="KW-0645">Protease</keyword>
<dbReference type="Proteomes" id="UP000014216">
    <property type="component" value="Unassembled WGS sequence"/>
</dbReference>
<evidence type="ECO:0000256" key="1">
    <source>
        <dbReference type="ARBA" id="ARBA00001947"/>
    </source>
</evidence>
<dbReference type="CDD" id="cd12797">
    <property type="entry name" value="M23_peptidase"/>
    <property type="match status" value="1"/>
</dbReference>
<keyword evidence="6" id="KW-0862">Zinc</keyword>
<proteinExistence type="predicted"/>
<protein>
    <submittedName>
        <fullName evidence="11">Metalloprotease</fullName>
        <ecNumber evidence="11">3.4.24.-</ecNumber>
    </submittedName>
</protein>
<keyword evidence="8" id="KW-1133">Transmembrane helix</keyword>
<comment type="subcellular location">
    <subcellularLocation>
        <location evidence="2">Cell envelope</location>
    </subcellularLocation>
</comment>
<feature type="domain" description="Csd3-like second N-terminal" evidence="10">
    <location>
        <begin position="148"/>
        <end position="269"/>
    </location>
</feature>
<sequence length="419" mass="47617">MKNTDFEKRRWETVAQVLGICGMIMIFFCTSAFSLTPKLQGYLIDPNEINQIHPVDKKTIAGVFKTGDTASTVLKPYLPLKTIFQLEKQSRPIFPFTRFKAGRPFSVTLFQGDFSEFEYEIDARSRLVIQKTGNQFDVIKTPIQYEIKEETIRLDVESNISTALKKAGYCPSLAWELSDIFAWDIDFAKDIQTGDRFQLLVEKQFRHGEYKGYGQVLAAVFVNNGSPYRAFRYTDTKGRAGYYDEKGKSLQKSFLKSPVNYSRISSYFSNSRLHPILKVKRPHPGIDYSAPKNTPIKTVADGVIREIAYNKTMGRYITIQHINGYETSYLHMNSFAKGMKKGGSVSQGDVIGYVGKTGLATGYHLDFRMTKNGRHINPLDTPKIQVEPIPEEEMDRFENRVAEYVEKLTDGQSVALSSP</sequence>
<dbReference type="GO" id="GO:0030313">
    <property type="term" value="C:cell envelope"/>
    <property type="evidence" value="ECO:0007669"/>
    <property type="project" value="UniProtKB-SubCell"/>
</dbReference>
<feature type="domain" description="M23ase beta-sheet core" evidence="9">
    <location>
        <begin position="282"/>
        <end position="378"/>
    </location>
</feature>
<keyword evidence="8" id="KW-0812">Transmembrane</keyword>
<organism evidence="11 12">
    <name type="scientific">Desulfotignum phosphitoxidans DSM 13687</name>
    <dbReference type="NCBI Taxonomy" id="1286635"/>
    <lineage>
        <taxon>Bacteria</taxon>
        <taxon>Pseudomonadati</taxon>
        <taxon>Thermodesulfobacteriota</taxon>
        <taxon>Desulfobacteria</taxon>
        <taxon>Desulfobacterales</taxon>
        <taxon>Desulfobacteraceae</taxon>
        <taxon>Desulfotignum</taxon>
    </lineage>
</organism>
<dbReference type="Gene3D" id="3.10.450.350">
    <property type="match status" value="1"/>
</dbReference>
<keyword evidence="12" id="KW-1185">Reference proteome</keyword>
<keyword evidence="4" id="KW-0479">Metal-binding</keyword>
<evidence type="ECO:0000259" key="9">
    <source>
        <dbReference type="Pfam" id="PF01551"/>
    </source>
</evidence>
<dbReference type="Pfam" id="PF01551">
    <property type="entry name" value="Peptidase_M23"/>
    <property type="match status" value="1"/>
</dbReference>
<dbReference type="InterPro" id="IPR045834">
    <property type="entry name" value="Csd3_N2"/>
</dbReference>
<evidence type="ECO:0000313" key="11">
    <source>
        <dbReference type="EMBL" id="EMS79041.1"/>
    </source>
</evidence>
<keyword evidence="8" id="KW-0472">Membrane</keyword>
<dbReference type="GO" id="GO:0006508">
    <property type="term" value="P:proteolysis"/>
    <property type="evidence" value="ECO:0007669"/>
    <property type="project" value="UniProtKB-KW"/>
</dbReference>
<evidence type="ECO:0000256" key="4">
    <source>
        <dbReference type="ARBA" id="ARBA00022723"/>
    </source>
</evidence>
<dbReference type="PANTHER" id="PTHR21666:SF288">
    <property type="entry name" value="CELL DIVISION PROTEIN YTFB"/>
    <property type="match status" value="1"/>
</dbReference>
<evidence type="ECO:0000256" key="6">
    <source>
        <dbReference type="ARBA" id="ARBA00022833"/>
    </source>
</evidence>
<dbReference type="InterPro" id="IPR050570">
    <property type="entry name" value="Cell_wall_metabolism_enzyme"/>
</dbReference>
<evidence type="ECO:0000256" key="5">
    <source>
        <dbReference type="ARBA" id="ARBA00022801"/>
    </source>
</evidence>
<dbReference type="InterPro" id="IPR016047">
    <property type="entry name" value="M23ase_b-sheet_dom"/>
</dbReference>
<gene>
    <name evidence="11" type="ORF">Dpo_6c02400</name>
</gene>
<reference evidence="11 12" key="1">
    <citation type="journal article" date="2013" name="Genome Announc.">
        <title>Draft Genome Sequence of Desulfotignum phosphitoxidans DSM 13687 Strain FiPS-3.</title>
        <authorList>
            <person name="Poehlein A."/>
            <person name="Daniel R."/>
            <person name="Simeonova D.D."/>
        </authorList>
    </citation>
    <scope>NUCLEOTIDE SEQUENCE [LARGE SCALE GENOMIC DNA]</scope>
    <source>
        <strain evidence="11 12">DSM 13687</strain>
    </source>
</reference>
<dbReference type="Pfam" id="PF19425">
    <property type="entry name" value="Csd3_N2"/>
    <property type="match status" value="1"/>
</dbReference>
<comment type="cofactor">
    <cofactor evidence="1">
        <name>Zn(2+)</name>
        <dbReference type="ChEBI" id="CHEBI:29105"/>
    </cofactor>
</comment>
<evidence type="ECO:0000256" key="2">
    <source>
        <dbReference type="ARBA" id="ARBA00004196"/>
    </source>
</evidence>
<dbReference type="PANTHER" id="PTHR21666">
    <property type="entry name" value="PEPTIDASE-RELATED"/>
    <property type="match status" value="1"/>
</dbReference>
<evidence type="ECO:0000259" key="10">
    <source>
        <dbReference type="Pfam" id="PF19425"/>
    </source>
</evidence>
<evidence type="ECO:0000256" key="8">
    <source>
        <dbReference type="SAM" id="Phobius"/>
    </source>
</evidence>
<dbReference type="GO" id="GO:0046872">
    <property type="term" value="F:metal ion binding"/>
    <property type="evidence" value="ECO:0007669"/>
    <property type="project" value="UniProtKB-KW"/>
</dbReference>
<feature type="transmembrane region" description="Helical" evidence="8">
    <location>
        <begin position="12"/>
        <end position="35"/>
    </location>
</feature>
<accession>S0G4U5</accession>
<evidence type="ECO:0000256" key="3">
    <source>
        <dbReference type="ARBA" id="ARBA00022670"/>
    </source>
</evidence>
<dbReference type="EMBL" id="APJX01000006">
    <property type="protein sequence ID" value="EMS79041.1"/>
    <property type="molecule type" value="Genomic_DNA"/>
</dbReference>
<dbReference type="Gene3D" id="2.70.70.10">
    <property type="entry name" value="Glucose Permease (Domain IIA)"/>
    <property type="match status" value="1"/>
</dbReference>
<dbReference type="SUPFAM" id="SSF51261">
    <property type="entry name" value="Duplicated hybrid motif"/>
    <property type="match status" value="1"/>
</dbReference>
<comment type="caution">
    <text evidence="11">The sequence shown here is derived from an EMBL/GenBank/DDBJ whole genome shotgun (WGS) entry which is preliminary data.</text>
</comment>
<dbReference type="GO" id="GO:0004222">
    <property type="term" value="F:metalloendopeptidase activity"/>
    <property type="evidence" value="ECO:0007669"/>
    <property type="project" value="TreeGrafter"/>
</dbReference>